<evidence type="ECO:0000313" key="2">
    <source>
        <dbReference type="EMBL" id="KCW63833.1"/>
    </source>
</evidence>
<feature type="domain" description="NAD(P)-binding" evidence="1">
    <location>
        <begin position="128"/>
        <end position="229"/>
    </location>
</feature>
<proteinExistence type="predicted"/>
<dbReference type="Pfam" id="PF13460">
    <property type="entry name" value="NAD_binding_10"/>
    <property type="match status" value="1"/>
</dbReference>
<organism evidence="2">
    <name type="scientific">Eucalyptus grandis</name>
    <name type="common">Flooded gum</name>
    <dbReference type="NCBI Taxonomy" id="71139"/>
    <lineage>
        <taxon>Eukaryota</taxon>
        <taxon>Viridiplantae</taxon>
        <taxon>Streptophyta</taxon>
        <taxon>Embryophyta</taxon>
        <taxon>Tracheophyta</taxon>
        <taxon>Spermatophyta</taxon>
        <taxon>Magnoliopsida</taxon>
        <taxon>eudicotyledons</taxon>
        <taxon>Gunneridae</taxon>
        <taxon>Pentapetalae</taxon>
        <taxon>rosids</taxon>
        <taxon>malvids</taxon>
        <taxon>Myrtales</taxon>
        <taxon>Myrtaceae</taxon>
        <taxon>Myrtoideae</taxon>
        <taxon>Eucalypteae</taxon>
        <taxon>Eucalyptus</taxon>
    </lineage>
</organism>
<dbReference type="AlphaFoldDB" id="A0A059BCI2"/>
<dbReference type="SUPFAM" id="SSF51735">
    <property type="entry name" value="NAD(P)-binding Rossmann-fold domains"/>
    <property type="match status" value="1"/>
</dbReference>
<dbReference type="InterPro" id="IPR044719">
    <property type="entry name" value="TIC62"/>
</dbReference>
<dbReference type="PANTHER" id="PTHR47285:SF1">
    <property type="entry name" value="PROTEIN TIC 62, CHLOROPLASTIC"/>
    <property type="match status" value="1"/>
</dbReference>
<gene>
    <name evidence="2" type="ORF">EUGRSUZ_G01505</name>
</gene>
<reference evidence="2" key="1">
    <citation type="submission" date="2013-07" db="EMBL/GenBank/DDBJ databases">
        <title>The genome of Eucalyptus grandis.</title>
        <authorList>
            <person name="Schmutz J."/>
            <person name="Hayes R."/>
            <person name="Myburg A."/>
            <person name="Tuskan G."/>
            <person name="Grattapaglia D."/>
            <person name="Rokhsar D.S."/>
        </authorList>
    </citation>
    <scope>NUCLEOTIDE SEQUENCE</scope>
    <source>
        <tissue evidence="2">Leaf extractions</tissue>
    </source>
</reference>
<dbReference type="STRING" id="71139.A0A059BCI2"/>
<name>A0A059BCI2_EUCGR</name>
<dbReference type="PANTHER" id="PTHR47285">
    <property type="entry name" value="PROTEIN TIC 62, CHLOROPLASTIC"/>
    <property type="match status" value="1"/>
</dbReference>
<dbReference type="EMBL" id="KK198759">
    <property type="protein sequence ID" value="KCW63833.1"/>
    <property type="molecule type" value="Genomic_DNA"/>
</dbReference>
<dbReference type="Gramene" id="KCW63833">
    <property type="protein sequence ID" value="KCW63833"/>
    <property type="gene ID" value="EUGRSUZ_G01505"/>
</dbReference>
<evidence type="ECO:0000259" key="1">
    <source>
        <dbReference type="Pfam" id="PF13460"/>
    </source>
</evidence>
<protein>
    <recommendedName>
        <fullName evidence="1">NAD(P)-binding domain-containing protein</fullName>
    </recommendedName>
</protein>
<dbReference type="GO" id="GO:0009535">
    <property type="term" value="C:chloroplast thylakoid membrane"/>
    <property type="evidence" value="ECO:0000318"/>
    <property type="project" value="GO_Central"/>
</dbReference>
<dbReference type="OMA" id="WLLKLKQ"/>
<accession>A0A059BCI2</accession>
<sequence>MSFATTEAIPSDVDKKDEGLVFVAGATGKVGSRTNLHFPCKLFYTILSFDQEDGFFFRELLKLGYRVRAGVRSAKRAVTLVQVEGLVDLNLLSIACQFPAIMTQLMTNFLQSVKQMKFEGDDTKEGFKPEEKLEVVECDLEKPDQIRPALANASVFDVTGPYRIDYMATKNLIDAATSAKVNHFIMVSSLGKNKVGFPAAILNLFWGVLIWKRKAEEALIASGTPYTFLNNLTNLQVLIQIVRPGGMERPTDAYKETHNITLSEEDTLFGGQVSNLQICLN</sequence>
<dbReference type="InterPro" id="IPR036291">
    <property type="entry name" value="NAD(P)-bd_dom_sf"/>
</dbReference>
<dbReference type="InParanoid" id="A0A059BCI2"/>
<dbReference type="InterPro" id="IPR016040">
    <property type="entry name" value="NAD(P)-bd_dom"/>
</dbReference>
<dbReference type="Gene3D" id="3.40.50.720">
    <property type="entry name" value="NAD(P)-binding Rossmann-like Domain"/>
    <property type="match status" value="1"/>
</dbReference>